<evidence type="ECO:0000313" key="1">
    <source>
        <dbReference type="EMBL" id="JAH29922.1"/>
    </source>
</evidence>
<organism evidence="1">
    <name type="scientific">Anguilla anguilla</name>
    <name type="common">European freshwater eel</name>
    <name type="synonym">Muraena anguilla</name>
    <dbReference type="NCBI Taxonomy" id="7936"/>
    <lineage>
        <taxon>Eukaryota</taxon>
        <taxon>Metazoa</taxon>
        <taxon>Chordata</taxon>
        <taxon>Craniata</taxon>
        <taxon>Vertebrata</taxon>
        <taxon>Euteleostomi</taxon>
        <taxon>Actinopterygii</taxon>
        <taxon>Neopterygii</taxon>
        <taxon>Teleostei</taxon>
        <taxon>Anguilliformes</taxon>
        <taxon>Anguillidae</taxon>
        <taxon>Anguilla</taxon>
    </lineage>
</organism>
<reference evidence="1" key="2">
    <citation type="journal article" date="2015" name="Fish Shellfish Immunol.">
        <title>Early steps in the European eel (Anguilla anguilla)-Vibrio vulnificus interaction in the gills: Role of the RtxA13 toxin.</title>
        <authorList>
            <person name="Callol A."/>
            <person name="Pajuelo D."/>
            <person name="Ebbesson L."/>
            <person name="Teles M."/>
            <person name="MacKenzie S."/>
            <person name="Amaro C."/>
        </authorList>
    </citation>
    <scope>NUCLEOTIDE SEQUENCE</scope>
</reference>
<dbReference type="AlphaFoldDB" id="A0A0E9RM84"/>
<reference evidence="1" key="1">
    <citation type="submission" date="2014-11" db="EMBL/GenBank/DDBJ databases">
        <authorList>
            <person name="Amaro Gonzalez C."/>
        </authorList>
    </citation>
    <scope>NUCLEOTIDE SEQUENCE</scope>
</reference>
<proteinExistence type="predicted"/>
<dbReference type="EMBL" id="GBXM01078655">
    <property type="protein sequence ID" value="JAH29922.1"/>
    <property type="molecule type" value="Transcribed_RNA"/>
</dbReference>
<sequence length="22" mass="2412">MRCSTSMYGCDVTIAIAFNKVT</sequence>
<accession>A0A0E9RM84</accession>
<protein>
    <submittedName>
        <fullName evidence="1">Uncharacterized protein</fullName>
    </submittedName>
</protein>
<name>A0A0E9RM84_ANGAN</name>